<reference evidence="1 2" key="1">
    <citation type="journal article" date="2013" name="Genome Announc.">
        <title>Complete Genome Sequence of the Thermophilic and Facultatively Chemolithoautotrophic Sulfate Reducer Archaeoglobus sulfaticallidus Strain PM70-1T.</title>
        <authorList>
            <person name="Stokke R."/>
            <person name="Hocking W.P."/>
            <person name="Steinsbu B.O."/>
            <person name="Steen I.H."/>
        </authorList>
    </citation>
    <scope>NUCLEOTIDE SEQUENCE [LARGE SCALE GENOMIC DNA]</scope>
    <source>
        <strain evidence="1">PM70-1</strain>
    </source>
</reference>
<evidence type="ECO:0000313" key="1">
    <source>
        <dbReference type="EMBL" id="AGK61372.1"/>
    </source>
</evidence>
<gene>
    <name evidence="1" type="ORF">Asulf_01381</name>
</gene>
<accession>N0BGE9</accession>
<dbReference type="Proteomes" id="UP000013307">
    <property type="component" value="Chromosome"/>
</dbReference>
<dbReference type="HOGENOM" id="CLU_3245162_0_0_2"/>
<dbReference type="KEGG" id="ast:Asulf_01381"/>
<evidence type="ECO:0000313" key="2">
    <source>
        <dbReference type="Proteomes" id="UP000013307"/>
    </source>
</evidence>
<dbReference type="STRING" id="387631.Asulf_01381"/>
<sequence>MLIFLGLLTSYCARASNGSNTIRIPFTEAIILHFKINSSSSF</sequence>
<protein>
    <submittedName>
        <fullName evidence="1">Uncharacterized protein</fullName>
    </submittedName>
</protein>
<organism evidence="1 2">
    <name type="scientific">Archaeoglobus sulfaticallidus PM70-1</name>
    <dbReference type="NCBI Taxonomy" id="387631"/>
    <lineage>
        <taxon>Archaea</taxon>
        <taxon>Methanobacteriati</taxon>
        <taxon>Methanobacteriota</taxon>
        <taxon>Archaeoglobi</taxon>
        <taxon>Archaeoglobales</taxon>
        <taxon>Archaeoglobaceae</taxon>
        <taxon>Archaeoglobus</taxon>
    </lineage>
</organism>
<keyword evidence="2" id="KW-1185">Reference proteome</keyword>
<name>N0BGE9_9EURY</name>
<dbReference type="AlphaFoldDB" id="N0BGE9"/>
<proteinExistence type="predicted"/>
<dbReference type="EMBL" id="CP005290">
    <property type="protein sequence ID" value="AGK61372.1"/>
    <property type="molecule type" value="Genomic_DNA"/>
</dbReference>